<evidence type="ECO:0000313" key="3">
    <source>
        <dbReference type="WBParaSite" id="PSAMB.scaffold683size57166.g8234.t1"/>
    </source>
</evidence>
<dbReference type="GO" id="GO:0019825">
    <property type="term" value="F:oxygen binding"/>
    <property type="evidence" value="ECO:0007669"/>
    <property type="project" value="InterPro"/>
</dbReference>
<feature type="region of interest" description="Disordered" evidence="1">
    <location>
        <begin position="228"/>
        <end position="253"/>
    </location>
</feature>
<dbReference type="WBParaSite" id="PSAMB.scaffold683size57166.g8234.t1">
    <property type="protein sequence ID" value="PSAMB.scaffold683size57166.g8234.t1"/>
    <property type="gene ID" value="PSAMB.scaffold683size57166.g8234"/>
</dbReference>
<feature type="compositionally biased region" description="Polar residues" evidence="1">
    <location>
        <begin position="1"/>
        <end position="11"/>
    </location>
</feature>
<proteinExistence type="predicted"/>
<dbReference type="InterPro" id="IPR012292">
    <property type="entry name" value="Globin/Proto"/>
</dbReference>
<name>A0A914XB77_9BILA</name>
<keyword evidence="2" id="KW-1185">Reference proteome</keyword>
<feature type="compositionally biased region" description="Low complexity" evidence="1">
    <location>
        <begin position="14"/>
        <end position="26"/>
    </location>
</feature>
<feature type="compositionally biased region" description="Polar residues" evidence="1">
    <location>
        <begin position="229"/>
        <end position="253"/>
    </location>
</feature>
<accession>A0A914XB77</accession>
<dbReference type="InterPro" id="IPR044399">
    <property type="entry name" value="Mb-like_M"/>
</dbReference>
<reference evidence="3" key="1">
    <citation type="submission" date="2022-11" db="UniProtKB">
        <authorList>
            <consortium name="WormBaseParasite"/>
        </authorList>
    </citation>
    <scope>IDENTIFICATION</scope>
</reference>
<evidence type="ECO:0000256" key="1">
    <source>
        <dbReference type="SAM" id="MobiDB-lite"/>
    </source>
</evidence>
<dbReference type="AlphaFoldDB" id="A0A914XB77"/>
<dbReference type="GO" id="GO:0020037">
    <property type="term" value="F:heme binding"/>
    <property type="evidence" value="ECO:0007669"/>
    <property type="project" value="InterPro"/>
</dbReference>
<feature type="region of interest" description="Disordered" evidence="1">
    <location>
        <begin position="55"/>
        <end position="77"/>
    </location>
</feature>
<feature type="region of interest" description="Disordered" evidence="1">
    <location>
        <begin position="1"/>
        <end position="40"/>
    </location>
</feature>
<protein>
    <submittedName>
        <fullName evidence="3">Uncharacterized protein</fullName>
    </submittedName>
</protein>
<dbReference type="InterPro" id="IPR009050">
    <property type="entry name" value="Globin-like_sf"/>
</dbReference>
<sequence>MGNDSSKSTIPTVRIRSTGSSGSIRRPAAAELTADDPKRQLTASLEQLNKRRAELLRSRSASTSSQGSREKHPMTLQSRNIVQSSFKNPHLHIGRHVFDRIKEKRADFRLFISNLGASRELEMTEMLTTYLRKAVANLNFMDEVQRLSEEYGERHVQYRSFGFKPDFFASTADAITIECVRLDCAAHSTSACLLAFSQLVALMFSSVRDGYYIEMRRVRRDMHCFSGGRQKNSMDSSLDLSTRSGSPNDQSWVSFDQTLENDEEMVDPAGKQMNYLKPPVLNAQLRSHYY</sequence>
<evidence type="ECO:0000313" key="2">
    <source>
        <dbReference type="Proteomes" id="UP000887566"/>
    </source>
</evidence>
<organism evidence="2 3">
    <name type="scientific">Plectus sambesii</name>
    <dbReference type="NCBI Taxonomy" id="2011161"/>
    <lineage>
        <taxon>Eukaryota</taxon>
        <taxon>Metazoa</taxon>
        <taxon>Ecdysozoa</taxon>
        <taxon>Nematoda</taxon>
        <taxon>Chromadorea</taxon>
        <taxon>Plectida</taxon>
        <taxon>Plectina</taxon>
        <taxon>Plectoidea</taxon>
        <taxon>Plectidae</taxon>
        <taxon>Plectus</taxon>
    </lineage>
</organism>
<dbReference type="Gene3D" id="1.10.490.10">
    <property type="entry name" value="Globins"/>
    <property type="match status" value="1"/>
</dbReference>
<feature type="compositionally biased region" description="Low complexity" evidence="1">
    <location>
        <begin position="58"/>
        <end position="67"/>
    </location>
</feature>
<dbReference type="Proteomes" id="UP000887566">
    <property type="component" value="Unplaced"/>
</dbReference>
<dbReference type="SUPFAM" id="SSF46458">
    <property type="entry name" value="Globin-like"/>
    <property type="match status" value="1"/>
</dbReference>
<dbReference type="CDD" id="cd01040">
    <property type="entry name" value="Mb-like"/>
    <property type="match status" value="1"/>
</dbReference>